<comment type="caution">
    <text evidence="1">The sequence shown here is derived from an EMBL/GenBank/DDBJ whole genome shotgun (WGS) entry which is preliminary data.</text>
</comment>
<accession>A0A4S8QHD2</accession>
<evidence type="ECO:0000313" key="2">
    <source>
        <dbReference type="Proteomes" id="UP000308760"/>
    </source>
</evidence>
<evidence type="ECO:0000313" key="1">
    <source>
        <dbReference type="EMBL" id="THV42375.1"/>
    </source>
</evidence>
<organism evidence="1 2">
    <name type="scientific">Glycomyces buryatensis</name>
    <dbReference type="NCBI Taxonomy" id="2570927"/>
    <lineage>
        <taxon>Bacteria</taxon>
        <taxon>Bacillati</taxon>
        <taxon>Actinomycetota</taxon>
        <taxon>Actinomycetes</taxon>
        <taxon>Glycomycetales</taxon>
        <taxon>Glycomycetaceae</taxon>
        <taxon>Glycomyces</taxon>
    </lineage>
</organism>
<gene>
    <name evidence="1" type="ORF">FAB82_06900</name>
</gene>
<protein>
    <submittedName>
        <fullName evidence="1">Uncharacterized protein</fullName>
    </submittedName>
</protein>
<reference evidence="2" key="1">
    <citation type="submission" date="2019-04" db="EMBL/GenBank/DDBJ databases">
        <title>Nocardioides xinjiangensis sp. nov.</title>
        <authorList>
            <person name="Liu S."/>
        </authorList>
    </citation>
    <scope>NUCLEOTIDE SEQUENCE [LARGE SCALE GENOMIC DNA]</scope>
    <source>
        <strain evidence="2">18</strain>
    </source>
</reference>
<dbReference type="AlphaFoldDB" id="A0A4S8QHD2"/>
<sequence length="91" mass="8974">MRIVSTVSVAELKSAIAAALQQVRDGQSAITTASQNIEAAQGSLTAVTAGSGHDAVATAQAALAQAATELEQSLAATFAAAEQAEAYAATL</sequence>
<name>A0A4S8QHD2_9ACTN</name>
<dbReference type="EMBL" id="STGY01000025">
    <property type="protein sequence ID" value="THV42375.1"/>
    <property type="molecule type" value="Genomic_DNA"/>
</dbReference>
<keyword evidence="2" id="KW-1185">Reference proteome</keyword>
<reference evidence="1 2" key="2">
    <citation type="submission" date="2019-05" db="EMBL/GenBank/DDBJ databases">
        <title>Glycomyces buryatensis sp. nov.</title>
        <authorList>
            <person name="Nikitina E."/>
        </authorList>
    </citation>
    <scope>NUCLEOTIDE SEQUENCE [LARGE SCALE GENOMIC DNA]</scope>
    <source>
        <strain evidence="1 2">18</strain>
    </source>
</reference>
<dbReference type="OrthoDB" id="5197893at2"/>
<dbReference type="Proteomes" id="UP000308760">
    <property type="component" value="Unassembled WGS sequence"/>
</dbReference>
<proteinExistence type="predicted"/>